<organism evidence="1 2">
    <name type="scientific">Mycena chlorophos</name>
    <name type="common">Agaric fungus</name>
    <name type="synonym">Agaricus chlorophos</name>
    <dbReference type="NCBI Taxonomy" id="658473"/>
    <lineage>
        <taxon>Eukaryota</taxon>
        <taxon>Fungi</taxon>
        <taxon>Dikarya</taxon>
        <taxon>Basidiomycota</taxon>
        <taxon>Agaricomycotina</taxon>
        <taxon>Agaricomycetes</taxon>
        <taxon>Agaricomycetidae</taxon>
        <taxon>Agaricales</taxon>
        <taxon>Marasmiineae</taxon>
        <taxon>Mycenaceae</taxon>
        <taxon>Mycena</taxon>
    </lineage>
</organism>
<keyword evidence="2" id="KW-1185">Reference proteome</keyword>
<evidence type="ECO:0000313" key="1">
    <source>
        <dbReference type="EMBL" id="KAF7320719.1"/>
    </source>
</evidence>
<name>A0A8H6TPE9_MYCCL</name>
<dbReference type="AlphaFoldDB" id="A0A8H6TPE9"/>
<dbReference type="EMBL" id="JACAZE010000002">
    <property type="protein sequence ID" value="KAF7320719.1"/>
    <property type="molecule type" value="Genomic_DNA"/>
</dbReference>
<evidence type="ECO:0000313" key="2">
    <source>
        <dbReference type="Proteomes" id="UP000613580"/>
    </source>
</evidence>
<accession>A0A8H6TPE9</accession>
<comment type="caution">
    <text evidence="1">The sequence shown here is derived from an EMBL/GenBank/DDBJ whole genome shotgun (WGS) entry which is preliminary data.</text>
</comment>
<dbReference type="Proteomes" id="UP000613580">
    <property type="component" value="Unassembled WGS sequence"/>
</dbReference>
<dbReference type="OrthoDB" id="3268838at2759"/>
<protein>
    <submittedName>
        <fullName evidence="1">Uncharacterized protein</fullName>
    </submittedName>
</protein>
<sequence length="470" mass="52734">MPEIRECIAAYQFAQWGFREFIQPTDGTVLHIYYDPTYEEGASLSGYAGHPQLLEHTSTCLRGSGSKSQKPLWPPFRGAHSAPLVLRAIDATNRALILDFTVAHLLVCGAVTLWSCHSHPPASVPAAHVAPVVLKARMERCHHEGSEGCAFHLSFDRGRKLTVKVSSGGFSVAIAFVFNTRVLAFVSGDNLFEPYWSRTRFSIPPTPDGAPHDFLRIIAEWIRTHALKPRSLNTVAHVTITDLQDQFHGVGRYTIMELFFLAGLPPMITTRELFTNASRTARFISALYTFTVEARDKIWDKFLKSAIHDGIIAPTLEQRLRFASWLHVWAKERALMPDRMAQLVDEINDKIGKYDPFEPSYILAALRVSHNLGHLIFGQLLWNQIRGDMSYASTVDPITALFQQTIHVAFGHQADTHLKPGHIQSLQHEGLNCWRPVFCYLLVKRAKANSAKPATKGGQVWSILKMHVPS</sequence>
<reference evidence="1" key="1">
    <citation type="submission" date="2020-05" db="EMBL/GenBank/DDBJ databases">
        <title>Mycena genomes resolve the evolution of fungal bioluminescence.</title>
        <authorList>
            <person name="Tsai I.J."/>
        </authorList>
    </citation>
    <scope>NUCLEOTIDE SEQUENCE</scope>
    <source>
        <strain evidence="1">110903Hualien_Pintung</strain>
    </source>
</reference>
<proteinExistence type="predicted"/>
<gene>
    <name evidence="1" type="ORF">HMN09_00157600</name>
</gene>